<keyword evidence="3" id="KW-1185">Reference proteome</keyword>
<reference evidence="2" key="2">
    <citation type="submission" date="2023-04" db="EMBL/GenBank/DDBJ databases">
        <title>APH(3)-Id, a novel chromosomal aminoglycoside phosphotransferase, identified from an environmental isolate of Kluyvera intermedia DW18.</title>
        <authorList>
            <person name="Sha Y."/>
        </authorList>
    </citation>
    <scope>NUCLEOTIDE SEQUENCE</scope>
    <source>
        <strain evidence="2">DW18</strain>
    </source>
</reference>
<evidence type="ECO:0000313" key="3">
    <source>
        <dbReference type="Proteomes" id="UP000344450"/>
    </source>
</evidence>
<dbReference type="GeneID" id="91971879"/>
<sequence length="64" mass="6668">MKPLFPLIVILTLAGCANSQPAPQSHSDNEAVSSLDYQECIQAAISGNGQASSAKCDPILKAPR</sequence>
<dbReference type="Proteomes" id="UP001177527">
    <property type="component" value="Chromosome"/>
</dbReference>
<dbReference type="InterPro" id="IPR025727">
    <property type="entry name" value="YbfN-like"/>
</dbReference>
<accession>A0A447MDM9</accession>
<gene>
    <name evidence="2" type="primary">chiQ</name>
    <name evidence="1" type="ORF">GHC21_05705</name>
    <name evidence="2" type="ORF">QBD33_05870</name>
</gene>
<dbReference type="PROSITE" id="PS51257">
    <property type="entry name" value="PROKAR_LIPOPROTEIN"/>
    <property type="match status" value="1"/>
</dbReference>
<dbReference type="AlphaFoldDB" id="A0A447MDM9"/>
<reference evidence="1 3" key="1">
    <citation type="submission" date="2019-10" db="EMBL/GenBank/DDBJ databases">
        <title>Complete genome sequencing of drug resistant plasmids in Kluyvera intermedia.</title>
        <authorList>
            <person name="Ke C."/>
            <person name="Jian S."/>
        </authorList>
    </citation>
    <scope>NUCLEOTIDE SEQUENCE [LARGE SCALE GENOMIC DNA]</scope>
    <source>
        <strain evidence="1 3">N2-1</strain>
    </source>
</reference>
<organism evidence="2 4">
    <name type="scientific">Kluyvera intermedia</name>
    <name type="common">Enterobacter intermedius</name>
    <dbReference type="NCBI Taxonomy" id="61648"/>
    <lineage>
        <taxon>Bacteria</taxon>
        <taxon>Pseudomonadati</taxon>
        <taxon>Pseudomonadota</taxon>
        <taxon>Gammaproteobacteria</taxon>
        <taxon>Enterobacterales</taxon>
        <taxon>Enterobacteriaceae</taxon>
        <taxon>Kluyvera</taxon>
    </lineage>
</organism>
<protein>
    <submittedName>
        <fullName evidence="2">ChiQ/YbfN family lipoprotein</fullName>
    </submittedName>
</protein>
<dbReference type="EMBL" id="CP123488">
    <property type="protein sequence ID" value="WGL57313.1"/>
    <property type="molecule type" value="Genomic_DNA"/>
</dbReference>
<name>A0A447MDM9_KLUIN</name>
<evidence type="ECO:0000313" key="2">
    <source>
        <dbReference type="EMBL" id="WGL57313.1"/>
    </source>
</evidence>
<evidence type="ECO:0000313" key="1">
    <source>
        <dbReference type="EMBL" id="QGH29191.1"/>
    </source>
</evidence>
<dbReference type="EMBL" id="CP045845">
    <property type="protein sequence ID" value="QGH29191.1"/>
    <property type="molecule type" value="Genomic_DNA"/>
</dbReference>
<dbReference type="Proteomes" id="UP000344450">
    <property type="component" value="Chromosome"/>
</dbReference>
<evidence type="ECO:0000313" key="4">
    <source>
        <dbReference type="Proteomes" id="UP001177527"/>
    </source>
</evidence>
<proteinExistence type="predicted"/>
<dbReference type="RefSeq" id="WP_062774560.1">
    <property type="nucleotide sequence ID" value="NZ_CP045843.1"/>
</dbReference>
<dbReference type="Pfam" id="PF13982">
    <property type="entry name" value="YbfN"/>
    <property type="match status" value="1"/>
</dbReference>
<keyword evidence="2" id="KW-0449">Lipoprotein</keyword>
<dbReference type="OrthoDB" id="6631166at2"/>